<dbReference type="PANTHER" id="PTHR43690:SF18">
    <property type="entry name" value="INSULIN-DEGRADING ENZYME-RELATED"/>
    <property type="match status" value="1"/>
</dbReference>
<proteinExistence type="inferred from homology"/>
<evidence type="ECO:0000256" key="4">
    <source>
        <dbReference type="ARBA" id="ARBA00022801"/>
    </source>
</evidence>
<feature type="domain" description="Coenzyme PQQ synthesis protein F-like C-terminal lobe" evidence="11">
    <location>
        <begin position="848"/>
        <end position="946"/>
    </location>
</feature>
<comment type="similarity">
    <text evidence="1 7">Belongs to the peptidase M16 family.</text>
</comment>
<evidence type="ECO:0000256" key="7">
    <source>
        <dbReference type="RuleBase" id="RU004447"/>
    </source>
</evidence>
<dbReference type="InterPro" id="IPR050626">
    <property type="entry name" value="Peptidase_M16"/>
</dbReference>
<evidence type="ECO:0000256" key="6">
    <source>
        <dbReference type="ARBA" id="ARBA00023049"/>
    </source>
</evidence>
<keyword evidence="2" id="KW-0645">Protease</keyword>
<evidence type="ECO:0000256" key="3">
    <source>
        <dbReference type="ARBA" id="ARBA00022723"/>
    </source>
</evidence>
<protein>
    <recommendedName>
        <fullName evidence="14">Nardilysin</fullName>
    </recommendedName>
</protein>
<evidence type="ECO:0000259" key="8">
    <source>
        <dbReference type="Pfam" id="PF00675"/>
    </source>
</evidence>
<keyword evidence="4" id="KW-0378">Hydrolase</keyword>
<dbReference type="Proteomes" id="UP001208570">
    <property type="component" value="Unassembled WGS sequence"/>
</dbReference>
<dbReference type="InterPro" id="IPR001431">
    <property type="entry name" value="Pept_M16_Zn_BS"/>
</dbReference>
<gene>
    <name evidence="12" type="ORF">LSH36_740g00013</name>
</gene>
<dbReference type="SUPFAM" id="SSF63411">
    <property type="entry name" value="LuxS/MPP-like metallohydrolase"/>
    <property type="match status" value="4"/>
</dbReference>
<evidence type="ECO:0000259" key="11">
    <source>
        <dbReference type="Pfam" id="PF22456"/>
    </source>
</evidence>
<feature type="domain" description="Peptidase M16 N-terminal" evidence="8">
    <location>
        <begin position="110"/>
        <end position="242"/>
    </location>
</feature>
<dbReference type="InterPro" id="IPR011765">
    <property type="entry name" value="Pept_M16_N"/>
</dbReference>
<dbReference type="GO" id="GO:0046872">
    <property type="term" value="F:metal ion binding"/>
    <property type="evidence" value="ECO:0007669"/>
    <property type="project" value="UniProtKB-KW"/>
</dbReference>
<dbReference type="PANTHER" id="PTHR43690">
    <property type="entry name" value="NARDILYSIN"/>
    <property type="match status" value="1"/>
</dbReference>
<evidence type="ECO:0008006" key="14">
    <source>
        <dbReference type="Google" id="ProtNLM"/>
    </source>
</evidence>
<reference evidence="12" key="1">
    <citation type="journal article" date="2023" name="Mol. Biol. Evol.">
        <title>Third-Generation Sequencing Reveals the Adaptive Role of the Epigenome in Three Deep-Sea Polychaetes.</title>
        <authorList>
            <person name="Perez M."/>
            <person name="Aroh O."/>
            <person name="Sun Y."/>
            <person name="Lan Y."/>
            <person name="Juniper S.K."/>
            <person name="Young C.R."/>
            <person name="Angers B."/>
            <person name="Qian P.Y."/>
        </authorList>
    </citation>
    <scope>NUCLEOTIDE SEQUENCE</scope>
    <source>
        <strain evidence="12">P08H-3</strain>
    </source>
</reference>
<feature type="domain" description="Peptidase M16 middle/third" evidence="10">
    <location>
        <begin position="460"/>
        <end position="731"/>
    </location>
</feature>
<evidence type="ECO:0000313" key="12">
    <source>
        <dbReference type="EMBL" id="KAK2144641.1"/>
    </source>
</evidence>
<dbReference type="Pfam" id="PF22456">
    <property type="entry name" value="PqqF-like_C_4"/>
    <property type="match status" value="1"/>
</dbReference>
<dbReference type="FunFam" id="3.30.830.10:FF:000027">
    <property type="entry name" value="nardilysin isoform X1"/>
    <property type="match status" value="1"/>
</dbReference>
<evidence type="ECO:0000313" key="13">
    <source>
        <dbReference type="Proteomes" id="UP001208570"/>
    </source>
</evidence>
<organism evidence="12 13">
    <name type="scientific">Paralvinella palmiformis</name>
    <dbReference type="NCBI Taxonomy" id="53620"/>
    <lineage>
        <taxon>Eukaryota</taxon>
        <taxon>Metazoa</taxon>
        <taxon>Spiralia</taxon>
        <taxon>Lophotrochozoa</taxon>
        <taxon>Annelida</taxon>
        <taxon>Polychaeta</taxon>
        <taxon>Sedentaria</taxon>
        <taxon>Canalipalpata</taxon>
        <taxon>Terebellida</taxon>
        <taxon>Terebelliformia</taxon>
        <taxon>Alvinellidae</taxon>
        <taxon>Paralvinella</taxon>
    </lineage>
</organism>
<dbReference type="GO" id="GO:0005737">
    <property type="term" value="C:cytoplasm"/>
    <property type="evidence" value="ECO:0007669"/>
    <property type="project" value="UniProtKB-ARBA"/>
</dbReference>
<dbReference type="PROSITE" id="PS00143">
    <property type="entry name" value="INSULINASE"/>
    <property type="match status" value="1"/>
</dbReference>
<dbReference type="Pfam" id="PF05193">
    <property type="entry name" value="Peptidase_M16_C"/>
    <property type="match status" value="1"/>
</dbReference>
<keyword evidence="13" id="KW-1185">Reference proteome</keyword>
<dbReference type="Pfam" id="PF16187">
    <property type="entry name" value="Peptidase_M16_M"/>
    <property type="match status" value="1"/>
</dbReference>
<dbReference type="InterPro" id="IPR011249">
    <property type="entry name" value="Metalloenz_LuxS/M16"/>
</dbReference>
<dbReference type="GO" id="GO:0004222">
    <property type="term" value="F:metalloendopeptidase activity"/>
    <property type="evidence" value="ECO:0007669"/>
    <property type="project" value="InterPro"/>
</dbReference>
<evidence type="ECO:0000256" key="2">
    <source>
        <dbReference type="ARBA" id="ARBA00022670"/>
    </source>
</evidence>
<dbReference type="AlphaFoldDB" id="A0AAD9MUT7"/>
<keyword evidence="3" id="KW-0479">Metal-binding</keyword>
<evidence type="ECO:0000259" key="9">
    <source>
        <dbReference type="Pfam" id="PF05193"/>
    </source>
</evidence>
<name>A0AAD9MUT7_9ANNE</name>
<dbReference type="InterPro" id="IPR054734">
    <property type="entry name" value="PqqF-like_C_4"/>
</dbReference>
<dbReference type="InterPro" id="IPR032632">
    <property type="entry name" value="Peptidase_M16_M"/>
</dbReference>
<dbReference type="FunFam" id="3.30.830.10:FF:000005">
    <property type="entry name" value="nardilysin isoform X1"/>
    <property type="match status" value="1"/>
</dbReference>
<evidence type="ECO:0000259" key="10">
    <source>
        <dbReference type="Pfam" id="PF16187"/>
    </source>
</evidence>
<dbReference type="EMBL" id="JAODUP010000740">
    <property type="protein sequence ID" value="KAK2144641.1"/>
    <property type="molecule type" value="Genomic_DNA"/>
</dbReference>
<dbReference type="InterPro" id="IPR007863">
    <property type="entry name" value="Peptidase_M16_C"/>
</dbReference>
<dbReference type="Pfam" id="PF00675">
    <property type="entry name" value="Peptidase_M16"/>
    <property type="match status" value="1"/>
</dbReference>
<dbReference type="GO" id="GO:0006508">
    <property type="term" value="P:proteolysis"/>
    <property type="evidence" value="ECO:0007669"/>
    <property type="project" value="UniProtKB-KW"/>
</dbReference>
<keyword evidence="5" id="KW-0862">Zinc</keyword>
<keyword evidence="6" id="KW-0482">Metalloprotease</keyword>
<evidence type="ECO:0000256" key="1">
    <source>
        <dbReference type="ARBA" id="ARBA00007261"/>
    </source>
</evidence>
<accession>A0AAD9MUT7</accession>
<feature type="domain" description="Peptidase M16 C-terminal" evidence="9">
    <location>
        <begin position="271"/>
        <end position="454"/>
    </location>
</feature>
<sequence>MFSFSAIQRLNPTLKNKFSIFYKSVSNITQLVCSDLHRPSGCLYRQVHIMSTLVNSMSAKFKRLPQNVIKSQNDCKDYRVIKLQNGLTALLISDKDGATNAVVKSDCQVEEKKGEKLAAAALCVGIGSFSDPGDIPGLAHFLEHMVFMGSEKYPNENEFDEFVRKHGGENNAFTECEYTVFYFSIEKNAFQQGLDIFSGFFSKPLMKKDSVDREIKAVDSEFCMSKPSDSVRYDQILATMAKDGHPMGKFMWGNIESLKEGPGKNGIDLYTNLQQFYSSGYSAEYMTLVVQALYPLDTLEEWVVDIFSSIPNNSHERPTFYHLSWPFDMVKYNKIYKMVPCKNENKLIISWSLPTLVNEYQSKPLSYLGFLVGHEGKGSIMSYLRKRMWAVDLEGGNNESGFEHNMTHSAFNISIKLTETGFEHVYEVMTVVLQYMDMLRRKGPQKWIFDELKQIQDNEFRWIEDEDAIDNAENLSSNMLKYSVEEYITGEKLYTKYDPQSIANCLEQLVPHKANFFISSKIFAKQNICHLRESWYKTEYCIEEVPEELKDKWKELDANPELDLPAPNPYIASDFNLKPAVNPTMYPVAVTDTEQGKLFYKQDTKFKTPKAYVSFLLLSPAIKKSAESLCMLDIFLDVLNHQLTETAYAASVASLSYNIKRIEHGLLVKVVGFNHKLLKLFETIIDFIADFSVDHQLLEMMKKKVQKDYYNAMIKPSKLNRQLRLSILRLNEKTSIDGMRTISDVTVDSMLSFVAQMTSVVFIEGLIQGNLTAEEAKVYESYVLKRLNCKPIPERNIPENRVVQLPLGERYCRTENLNKNDENSFITNYYQYGQANLHQYALNDLLIMRMEEPCFDVLRTQHQLGYIVYCTNHVTDGILGFSVTVCSQADNFSLEKLDTYMEEFLNQFNSMLQADMEQDFETLRSSLITVKNCVDSNLGEEFSRNWAEIVDKTYCFDTLSKQVI</sequence>
<evidence type="ECO:0000256" key="5">
    <source>
        <dbReference type="ARBA" id="ARBA00022833"/>
    </source>
</evidence>
<comment type="caution">
    <text evidence="12">The sequence shown here is derived from an EMBL/GenBank/DDBJ whole genome shotgun (WGS) entry which is preliminary data.</text>
</comment>
<dbReference type="Gene3D" id="3.30.830.10">
    <property type="entry name" value="Metalloenzyme, LuxS/M16 peptidase-like"/>
    <property type="match status" value="4"/>
</dbReference>